<dbReference type="PANTHER" id="PTHR10434:SF64">
    <property type="entry name" value="1-ACYL-SN-GLYCEROL-3-PHOSPHATE ACYLTRANSFERASE-RELATED"/>
    <property type="match status" value="1"/>
</dbReference>
<evidence type="ECO:0000256" key="2">
    <source>
        <dbReference type="ARBA" id="ARBA00022516"/>
    </source>
</evidence>
<feature type="domain" description="Phospholipid/glycerol acyltransferase" evidence="7">
    <location>
        <begin position="114"/>
        <end position="225"/>
    </location>
</feature>
<evidence type="ECO:0000313" key="8">
    <source>
        <dbReference type="EMBL" id="SJM72548.1"/>
    </source>
</evidence>
<evidence type="ECO:0000256" key="3">
    <source>
        <dbReference type="ARBA" id="ARBA00022679"/>
    </source>
</evidence>
<evidence type="ECO:0000259" key="7">
    <source>
        <dbReference type="SMART" id="SM00563"/>
    </source>
</evidence>
<evidence type="ECO:0000313" key="9">
    <source>
        <dbReference type="Proteomes" id="UP000188357"/>
    </source>
</evidence>
<evidence type="ECO:0000256" key="1">
    <source>
        <dbReference type="ARBA" id="ARBA00005189"/>
    </source>
</evidence>
<dbReference type="GO" id="GO:0003841">
    <property type="term" value="F:1-acylglycerol-3-phosphate O-acyltransferase activity"/>
    <property type="evidence" value="ECO:0007669"/>
    <property type="project" value="TreeGrafter"/>
</dbReference>
<keyword evidence="9" id="KW-1185">Reference proteome</keyword>
<proteinExistence type="predicted"/>
<keyword evidence="3 8" id="KW-0808">Transferase</keyword>
<dbReference type="InterPro" id="IPR002123">
    <property type="entry name" value="Plipid/glycerol_acylTrfase"/>
</dbReference>
<dbReference type="AlphaFoldDB" id="A0A1R4GWK0"/>
<dbReference type="PANTHER" id="PTHR10434">
    <property type="entry name" value="1-ACYL-SN-GLYCEROL-3-PHOSPHATE ACYLTRANSFERASE"/>
    <property type="match status" value="1"/>
</dbReference>
<keyword evidence="4" id="KW-0443">Lipid metabolism</keyword>
<protein>
    <submittedName>
        <fullName evidence="8">2-acyl-glycerophospho-ethanolamine acyltransferase</fullName>
    </submittedName>
</protein>
<name>A0A1R4GWK0_9GAMM</name>
<keyword evidence="2" id="KW-0444">Lipid biosynthesis</keyword>
<feature type="compositionally biased region" description="Polar residues" evidence="6">
    <location>
        <begin position="1"/>
        <end position="11"/>
    </location>
</feature>
<sequence>MQRRSLATDTPENQRKEASTTTTKTMTSTDNTMKSKASKILTNQLAKQLRRAQVLKGMSETMVGGYRAITKVDGWGEVPKRDELPRYNRIFCRNMAAAFHIEVVAVEPIPETHGLWAGNHVSWMDIPVMGSMVPAFFLSKAEVEKMPAFGRLARACGSLFIKRGSGDSRKVAGQITEFLKKGHSVLFYPEGTTTDGTHIKKIYGKLLQAAMDADKPIQPLVVCYVNDKGELDDQVPFVGDTSFTKSFLNVMDSGPVTAYILPLEKIETTGKIRDELTELLHQSMQQGLEDLHSRVLKKSADSTASNSDTDSTVDNARSVA</sequence>
<dbReference type="SMART" id="SM00563">
    <property type="entry name" value="PlsC"/>
    <property type="match status" value="1"/>
</dbReference>
<dbReference type="Proteomes" id="UP000188357">
    <property type="component" value="Unassembled WGS sequence"/>
</dbReference>
<dbReference type="Pfam" id="PF01553">
    <property type="entry name" value="Acyltransferase"/>
    <property type="match status" value="1"/>
</dbReference>
<evidence type="ECO:0000256" key="4">
    <source>
        <dbReference type="ARBA" id="ARBA00023098"/>
    </source>
</evidence>
<dbReference type="STRING" id="1945521.A1232T_01802"/>
<feature type="compositionally biased region" description="Low complexity" evidence="6">
    <location>
        <begin position="301"/>
        <end position="320"/>
    </location>
</feature>
<dbReference type="EMBL" id="FUGE01000177">
    <property type="protein sequence ID" value="SJM72548.1"/>
    <property type="molecule type" value="Genomic_DNA"/>
</dbReference>
<comment type="pathway">
    <text evidence="1">Lipid metabolism.</text>
</comment>
<keyword evidence="5 8" id="KW-0012">Acyltransferase</keyword>
<feature type="compositionally biased region" description="Low complexity" evidence="6">
    <location>
        <begin position="19"/>
        <end position="33"/>
    </location>
</feature>
<evidence type="ECO:0000256" key="5">
    <source>
        <dbReference type="ARBA" id="ARBA00023315"/>
    </source>
</evidence>
<dbReference type="CDD" id="cd07989">
    <property type="entry name" value="LPLAT_AGPAT-like"/>
    <property type="match status" value="1"/>
</dbReference>
<dbReference type="SUPFAM" id="SSF69593">
    <property type="entry name" value="Glycerol-3-phosphate (1)-acyltransferase"/>
    <property type="match status" value="1"/>
</dbReference>
<feature type="region of interest" description="Disordered" evidence="6">
    <location>
        <begin position="298"/>
        <end position="320"/>
    </location>
</feature>
<feature type="region of interest" description="Disordered" evidence="6">
    <location>
        <begin position="1"/>
        <end position="33"/>
    </location>
</feature>
<dbReference type="GO" id="GO:0006654">
    <property type="term" value="P:phosphatidic acid biosynthetic process"/>
    <property type="evidence" value="ECO:0007669"/>
    <property type="project" value="TreeGrafter"/>
</dbReference>
<reference evidence="8 9" key="1">
    <citation type="submission" date="2017-02" db="EMBL/GenBank/DDBJ databases">
        <authorList>
            <person name="Peterson S.W."/>
        </authorList>
    </citation>
    <scope>NUCLEOTIDE SEQUENCE [LARGE SCALE GENOMIC DNA]</scope>
    <source>
        <strain evidence="8">Psychrobacter_piechaudii</strain>
    </source>
</reference>
<gene>
    <name evidence="8" type="ORF">A1232T_01802</name>
</gene>
<organism evidence="8 9">
    <name type="scientific">Psychrobacter piechaudii</name>
    <dbReference type="NCBI Taxonomy" id="1945521"/>
    <lineage>
        <taxon>Bacteria</taxon>
        <taxon>Pseudomonadati</taxon>
        <taxon>Pseudomonadota</taxon>
        <taxon>Gammaproteobacteria</taxon>
        <taxon>Moraxellales</taxon>
        <taxon>Moraxellaceae</taxon>
        <taxon>Psychrobacter</taxon>
    </lineage>
</organism>
<accession>A0A1R4GWK0</accession>
<evidence type="ECO:0000256" key="6">
    <source>
        <dbReference type="SAM" id="MobiDB-lite"/>
    </source>
</evidence>